<proteinExistence type="inferred from homology"/>
<dbReference type="InterPro" id="IPR046357">
    <property type="entry name" value="PPIase_dom_sf"/>
</dbReference>
<protein>
    <recommendedName>
        <fullName evidence="3 6">peptidylprolyl isomerase</fullName>
        <ecNumber evidence="3 6">5.2.1.8</ecNumber>
    </recommendedName>
</protein>
<dbReference type="GO" id="GO:0003755">
    <property type="term" value="F:peptidyl-prolyl cis-trans isomerase activity"/>
    <property type="evidence" value="ECO:0007669"/>
    <property type="project" value="UniProtKB-KW"/>
</dbReference>
<dbReference type="SUPFAM" id="SSF54534">
    <property type="entry name" value="FKBP-like"/>
    <property type="match status" value="2"/>
</dbReference>
<dbReference type="AlphaFoldDB" id="A0A1A9GN43"/>
<dbReference type="RefSeq" id="WP_068112070.1">
    <property type="nucleotide sequence ID" value="NZ_CP015079.1"/>
</dbReference>
<keyword evidence="4 6" id="KW-0697">Rotamase</keyword>
<gene>
    <name evidence="10" type="primary">fkbP_2</name>
    <name evidence="10" type="ORF">I601_3311</name>
</gene>
<dbReference type="PROSITE" id="PS50059">
    <property type="entry name" value="FKBP_PPIASE"/>
    <property type="match status" value="1"/>
</dbReference>
<keyword evidence="11" id="KW-1185">Reference proteome</keyword>
<feature type="compositionally biased region" description="Basic and acidic residues" evidence="7">
    <location>
        <begin position="325"/>
        <end position="334"/>
    </location>
</feature>
<dbReference type="Pfam" id="PF00254">
    <property type="entry name" value="FKBP_C"/>
    <property type="match status" value="1"/>
</dbReference>
<dbReference type="EC" id="5.2.1.8" evidence="3 6"/>
<feature type="signal peptide" evidence="8">
    <location>
        <begin position="1"/>
        <end position="22"/>
    </location>
</feature>
<evidence type="ECO:0000313" key="10">
    <source>
        <dbReference type="EMBL" id="ANH39718.1"/>
    </source>
</evidence>
<feature type="region of interest" description="Disordered" evidence="7">
    <location>
        <begin position="322"/>
        <end position="366"/>
    </location>
</feature>
<dbReference type="PROSITE" id="PS51257">
    <property type="entry name" value="PROKAR_LIPOPROTEIN"/>
    <property type="match status" value="1"/>
</dbReference>
<evidence type="ECO:0000256" key="5">
    <source>
        <dbReference type="ARBA" id="ARBA00023235"/>
    </source>
</evidence>
<keyword evidence="5 6" id="KW-0413">Isomerase</keyword>
<dbReference type="STRING" id="1300347.I601_3311"/>
<dbReference type="PANTHER" id="PTHR43811">
    <property type="entry name" value="FKBP-TYPE PEPTIDYL-PROLYL CIS-TRANS ISOMERASE FKPA"/>
    <property type="match status" value="1"/>
</dbReference>
<evidence type="ECO:0000256" key="2">
    <source>
        <dbReference type="ARBA" id="ARBA00006577"/>
    </source>
</evidence>
<comment type="catalytic activity">
    <reaction evidence="1 6">
        <text>[protein]-peptidylproline (omega=180) = [protein]-peptidylproline (omega=0)</text>
        <dbReference type="Rhea" id="RHEA:16237"/>
        <dbReference type="Rhea" id="RHEA-COMP:10747"/>
        <dbReference type="Rhea" id="RHEA-COMP:10748"/>
        <dbReference type="ChEBI" id="CHEBI:83833"/>
        <dbReference type="ChEBI" id="CHEBI:83834"/>
        <dbReference type="EC" id="5.2.1.8"/>
    </reaction>
</comment>
<accession>A0A1A9GN43</accession>
<keyword evidence="8" id="KW-0732">Signal</keyword>
<dbReference type="EMBL" id="CP015079">
    <property type="protein sequence ID" value="ANH39718.1"/>
    <property type="molecule type" value="Genomic_DNA"/>
</dbReference>
<sequence length="366" mass="38092">MLRRPGRPLALLVPALLIPALAACGSDGSDNEQSVISAVEVTGEAGEQPEVSWNEQVTQTGDLETEVLREGEGVDITEDSAVLVQYVLSNGYTRKTAISTYADDAPEVLDLDAEELPDIFAEALVGEQVGARVAVGFESSELFGEVGNPALDVNNKDALLLVIDVLGPMPVDVPQAEEGEGIAPDLVLDEDGVPQSMLFKGIPKPTGELQVETVVEGGGPVVRKGDTVMVDYIGSVYAKPKPFDTSFDSAPAAFPLRPASQGGVISGWVQGLSGQTVGSRVWLAVPPELGYGPEGNEGAKIKGTDTLYFLIEILGVAPRTAAADEADKAAKKAAADAQAEVTEGQSETPSPAVSEAPSDQESPAEQ</sequence>
<evidence type="ECO:0000259" key="9">
    <source>
        <dbReference type="PROSITE" id="PS50059"/>
    </source>
</evidence>
<evidence type="ECO:0000256" key="7">
    <source>
        <dbReference type="SAM" id="MobiDB-lite"/>
    </source>
</evidence>
<dbReference type="OrthoDB" id="25996at2"/>
<dbReference type="Proteomes" id="UP000077868">
    <property type="component" value="Chromosome"/>
</dbReference>
<feature type="chain" id="PRO_5008388430" description="peptidylprolyl isomerase" evidence="8">
    <location>
        <begin position="23"/>
        <end position="366"/>
    </location>
</feature>
<evidence type="ECO:0000256" key="8">
    <source>
        <dbReference type="SAM" id="SignalP"/>
    </source>
</evidence>
<reference evidence="10 11" key="1">
    <citation type="submission" date="2016-03" db="EMBL/GenBank/DDBJ databases">
        <title>Complete genome sequence of a soil Actinobacterium, Nocardioides dokdonensis FR1436.</title>
        <authorList>
            <person name="Kwon S.-K."/>
            <person name="Kim K."/>
            <person name="Kim J.F."/>
        </authorList>
    </citation>
    <scope>NUCLEOTIDE SEQUENCE [LARGE SCALE GENOMIC DNA]</scope>
    <source>
        <strain evidence="10 11">FR1436</strain>
    </source>
</reference>
<dbReference type="PATRIC" id="fig|1300347.3.peg.3319"/>
<evidence type="ECO:0000313" key="11">
    <source>
        <dbReference type="Proteomes" id="UP000077868"/>
    </source>
</evidence>
<evidence type="ECO:0000256" key="3">
    <source>
        <dbReference type="ARBA" id="ARBA00013194"/>
    </source>
</evidence>
<evidence type="ECO:0000256" key="1">
    <source>
        <dbReference type="ARBA" id="ARBA00000971"/>
    </source>
</evidence>
<dbReference type="KEGG" id="ndk:I601_3311"/>
<feature type="compositionally biased region" description="Polar residues" evidence="7">
    <location>
        <begin position="343"/>
        <end position="366"/>
    </location>
</feature>
<feature type="domain" description="PPIase FKBP-type" evidence="9">
    <location>
        <begin position="225"/>
        <end position="317"/>
    </location>
</feature>
<dbReference type="InterPro" id="IPR001179">
    <property type="entry name" value="PPIase_FKBP_dom"/>
</dbReference>
<dbReference type="Gene3D" id="3.10.50.40">
    <property type="match status" value="2"/>
</dbReference>
<organism evidence="10 11">
    <name type="scientific">Nocardioides dokdonensis FR1436</name>
    <dbReference type="NCBI Taxonomy" id="1300347"/>
    <lineage>
        <taxon>Bacteria</taxon>
        <taxon>Bacillati</taxon>
        <taxon>Actinomycetota</taxon>
        <taxon>Actinomycetes</taxon>
        <taxon>Propionibacteriales</taxon>
        <taxon>Nocardioidaceae</taxon>
        <taxon>Nocardioides</taxon>
    </lineage>
</organism>
<dbReference type="PANTHER" id="PTHR43811:SF19">
    <property type="entry name" value="39 KDA FK506-BINDING NUCLEAR PROTEIN"/>
    <property type="match status" value="1"/>
</dbReference>
<name>A0A1A9GN43_9ACTN</name>
<evidence type="ECO:0000256" key="4">
    <source>
        <dbReference type="ARBA" id="ARBA00023110"/>
    </source>
</evidence>
<evidence type="ECO:0000256" key="6">
    <source>
        <dbReference type="PROSITE-ProRule" id="PRU00277"/>
    </source>
</evidence>
<comment type="similarity">
    <text evidence="2">Belongs to the FKBP-type PPIase family.</text>
</comment>